<keyword evidence="4" id="KW-1185">Reference proteome</keyword>
<dbReference type="InParanoid" id="A0A409X2G2"/>
<evidence type="ECO:0000256" key="1">
    <source>
        <dbReference type="SAM" id="MobiDB-lite"/>
    </source>
</evidence>
<keyword evidence="2" id="KW-0812">Transmembrane</keyword>
<feature type="transmembrane region" description="Helical" evidence="2">
    <location>
        <begin position="32"/>
        <end position="54"/>
    </location>
</feature>
<organism evidence="3 4">
    <name type="scientific">Psilocybe cyanescens</name>
    <dbReference type="NCBI Taxonomy" id="93625"/>
    <lineage>
        <taxon>Eukaryota</taxon>
        <taxon>Fungi</taxon>
        <taxon>Dikarya</taxon>
        <taxon>Basidiomycota</taxon>
        <taxon>Agaricomycotina</taxon>
        <taxon>Agaricomycetes</taxon>
        <taxon>Agaricomycetidae</taxon>
        <taxon>Agaricales</taxon>
        <taxon>Agaricineae</taxon>
        <taxon>Strophariaceae</taxon>
        <taxon>Psilocybe</taxon>
    </lineage>
</organism>
<dbReference type="Proteomes" id="UP000283269">
    <property type="component" value="Unassembled WGS sequence"/>
</dbReference>
<feature type="transmembrane region" description="Helical" evidence="2">
    <location>
        <begin position="509"/>
        <end position="530"/>
    </location>
</feature>
<sequence length="687" mass="78149">MTKVASRETHEAKANPLDPGPPPRPRRKFGCKAILCTFLALLGLGACWIGYLLLRGFFIAARDPHVRLYQNLDVPYRPQDVVRPLVDANQTFDIVATVWLRTEAPETMVDTGENGGNRHRNSDEKSPVLHETAIFSDTVFRELHLKDKKKTSVNLQIPTEIFKKRDLNNYDLRASFVLVPTSPSPLDNATEYSDWRPTSAMYYPPVRLWPHDYRPLIAEEIIDSYGTFMPLIAFHNIQSICPNSTTSLREALDEEDEEDITEEQAEPEMNVPLLISQQRQKWKSTKGKSALAAHPYIITRSFLRVVDMTKILNKNTYDQFHNRIKSSSCGRYVTQQGYRTGPSWKDCVRSFVGTGSQEVRIRIARKSERTGKERTEWAYAPYLTLSLASWGPLDLVPIPVNREDCQNSASPEISAGQDRTSINVTWNIAFAGRSHLKLLTGVLNQSPEYNMTDSEANRLKAQANFELSLGISISGTSLVAGATIAYSMLQAASDALKDEVTFKSVPFVFVYSFVIKVGWYMGALIMLKAITRAELHWRKRWMPVIHFSPPTHAERSSQRVDARATYRFKAIVIAAQAAFLYFVYHQQYFLIDPRGVGVPFESKAEQIISSLYSWTIYPAAINLGWMLQLILNYRMKTFAGVYAKAAYIKMARLTFDLMIRSPWIIVLAFQAFTYPSVQWADEEEETK</sequence>
<evidence type="ECO:0000313" key="4">
    <source>
        <dbReference type="Proteomes" id="UP000283269"/>
    </source>
</evidence>
<feature type="compositionally biased region" description="Basic and acidic residues" evidence="1">
    <location>
        <begin position="1"/>
        <end position="13"/>
    </location>
</feature>
<feature type="transmembrane region" description="Helical" evidence="2">
    <location>
        <begin position="653"/>
        <end position="672"/>
    </location>
</feature>
<proteinExistence type="predicted"/>
<evidence type="ECO:0000313" key="3">
    <source>
        <dbReference type="EMBL" id="PPQ84942.1"/>
    </source>
</evidence>
<feature type="transmembrane region" description="Helical" evidence="2">
    <location>
        <begin position="566"/>
        <end position="584"/>
    </location>
</feature>
<accession>A0A409X2G2</accession>
<dbReference type="EMBL" id="NHYD01002781">
    <property type="protein sequence ID" value="PPQ84942.1"/>
    <property type="molecule type" value="Genomic_DNA"/>
</dbReference>
<feature type="region of interest" description="Disordered" evidence="1">
    <location>
        <begin position="1"/>
        <end position="24"/>
    </location>
</feature>
<dbReference type="OrthoDB" id="2548253at2759"/>
<keyword evidence="2" id="KW-1133">Transmembrane helix</keyword>
<feature type="transmembrane region" description="Helical" evidence="2">
    <location>
        <begin position="611"/>
        <end position="633"/>
    </location>
</feature>
<gene>
    <name evidence="3" type="ORF">CVT25_004455</name>
</gene>
<evidence type="ECO:0000256" key="2">
    <source>
        <dbReference type="SAM" id="Phobius"/>
    </source>
</evidence>
<protein>
    <submittedName>
        <fullName evidence="3">Uncharacterized protein</fullName>
    </submittedName>
</protein>
<reference evidence="3 4" key="1">
    <citation type="journal article" date="2018" name="Evol. Lett.">
        <title>Horizontal gene cluster transfer increased hallucinogenic mushroom diversity.</title>
        <authorList>
            <person name="Reynolds H.T."/>
            <person name="Vijayakumar V."/>
            <person name="Gluck-Thaler E."/>
            <person name="Korotkin H.B."/>
            <person name="Matheny P.B."/>
            <person name="Slot J.C."/>
        </authorList>
    </citation>
    <scope>NUCLEOTIDE SEQUENCE [LARGE SCALE GENOMIC DNA]</scope>
    <source>
        <strain evidence="3 4">2631</strain>
    </source>
</reference>
<feature type="transmembrane region" description="Helical" evidence="2">
    <location>
        <begin position="467"/>
        <end position="489"/>
    </location>
</feature>
<keyword evidence="2" id="KW-0472">Membrane</keyword>
<dbReference type="AlphaFoldDB" id="A0A409X2G2"/>
<comment type="caution">
    <text evidence="3">The sequence shown here is derived from an EMBL/GenBank/DDBJ whole genome shotgun (WGS) entry which is preliminary data.</text>
</comment>
<name>A0A409X2G2_PSICY</name>